<evidence type="ECO:0000313" key="4">
    <source>
        <dbReference type="RGD" id="61909"/>
    </source>
</evidence>
<dbReference type="RGD" id="61909">
    <property type="gene designation" value="Nr1h3"/>
</dbReference>
<keyword evidence="2" id="KW-0675">Receptor</keyword>
<gene>
    <name evidence="2 4" type="primary">Nr1h3</name>
    <name evidence="2" type="ORF">rCG_27182</name>
</gene>
<feature type="region of interest" description="Disordered" evidence="1">
    <location>
        <begin position="1"/>
        <end position="34"/>
    </location>
</feature>
<organism evidence="2 3">
    <name type="scientific">Rattus norvegicus</name>
    <name type="common">Rat</name>
    <dbReference type="NCBI Taxonomy" id="10116"/>
    <lineage>
        <taxon>Eukaryota</taxon>
        <taxon>Metazoa</taxon>
        <taxon>Chordata</taxon>
        <taxon>Craniata</taxon>
        <taxon>Vertebrata</taxon>
        <taxon>Euteleostomi</taxon>
        <taxon>Mammalia</taxon>
        <taxon>Eutheria</taxon>
        <taxon>Euarchontoglires</taxon>
        <taxon>Glires</taxon>
        <taxon>Rodentia</taxon>
        <taxon>Myomorpha</taxon>
        <taxon>Muroidea</taxon>
        <taxon>Muridae</taxon>
        <taxon>Murinae</taxon>
        <taxon>Rattus</taxon>
    </lineage>
</organism>
<protein>
    <submittedName>
        <fullName evidence="2">Nuclear receptor subfamily 1, group H, member 3, isoform CRA_b</fullName>
    </submittedName>
</protein>
<evidence type="ECO:0000313" key="3">
    <source>
        <dbReference type="Proteomes" id="UP000234681"/>
    </source>
</evidence>
<dbReference type="AlphaFoldDB" id="A6HNB2"/>
<evidence type="ECO:0000313" key="2">
    <source>
        <dbReference type="EMBL" id="EDL79515.1"/>
    </source>
</evidence>
<proteinExistence type="predicted"/>
<dbReference type="Proteomes" id="UP000234681">
    <property type="component" value="Chromosome 3"/>
</dbReference>
<sequence>MSLWLEAAVPDVSPDSATELWKTEPQDAGDQGGNTCILREEARMPQSTGGALRIGLESSEPTALLPRAETLPEPTEQVFALRLQDKKLPPLLSEIWDVHE</sequence>
<evidence type="ECO:0000256" key="1">
    <source>
        <dbReference type="SAM" id="MobiDB-lite"/>
    </source>
</evidence>
<dbReference type="EMBL" id="CH473949">
    <property type="protein sequence ID" value="EDL79515.1"/>
    <property type="molecule type" value="Genomic_DNA"/>
</dbReference>
<accession>A6HNB2</accession>
<name>A6HNB2_RAT</name>
<reference evidence="3" key="1">
    <citation type="submission" date="2005-09" db="EMBL/GenBank/DDBJ databases">
        <authorList>
            <person name="Mural R.J."/>
            <person name="Li P.W."/>
            <person name="Adams M.D."/>
            <person name="Amanatides P.G."/>
            <person name="Baden-Tillson H."/>
            <person name="Barnstead M."/>
            <person name="Chin S.H."/>
            <person name="Dew I."/>
            <person name="Evans C.A."/>
            <person name="Ferriera S."/>
            <person name="Flanigan M."/>
            <person name="Fosler C."/>
            <person name="Glodek A."/>
            <person name="Gu Z."/>
            <person name="Holt R.A."/>
            <person name="Jennings D."/>
            <person name="Kraft C.L."/>
            <person name="Lu F."/>
            <person name="Nguyen T."/>
            <person name="Nusskern D.R."/>
            <person name="Pfannkoch C.M."/>
            <person name="Sitter C."/>
            <person name="Sutton G.G."/>
            <person name="Venter J.C."/>
            <person name="Wang Z."/>
            <person name="Woodage T."/>
            <person name="Zheng X.H."/>
            <person name="Zhong F."/>
        </authorList>
    </citation>
    <scope>NUCLEOTIDE SEQUENCE [LARGE SCALE GENOMIC DNA]</scope>
    <source>
        <strain>BN</strain>
        <strain evidence="3">Sprague-Dawley</strain>
    </source>
</reference>